<evidence type="ECO:0000313" key="2">
    <source>
        <dbReference type="Proteomes" id="UP001162992"/>
    </source>
</evidence>
<accession>A0ACC2CDM1</accession>
<dbReference type="EMBL" id="CM055101">
    <property type="protein sequence ID" value="KAJ7540133.1"/>
    <property type="molecule type" value="Genomic_DNA"/>
</dbReference>
<name>A0ACC2CDM1_DIPCM</name>
<protein>
    <submittedName>
        <fullName evidence="1">Uncharacterized protein</fullName>
    </submittedName>
</protein>
<comment type="caution">
    <text evidence="1">The sequence shown here is derived from an EMBL/GenBank/DDBJ whole genome shotgun (WGS) entry which is preliminary data.</text>
</comment>
<proteinExistence type="predicted"/>
<sequence>MDISVKMQLEEKLWSWLPSEVLEDTLAFLPFSAFSRFRSVCKRWNSLLSCPAFLELRKRIPLQTEPCILFQDGAKPNSHTYLNAVHDYTLMLYNTSIGVFRNVDLQFLEEHLDNRREEVINNICNTDGGLLLIASLYVDHPKRFSVCNPLLKCWRQLPILPATPPTYCHLQRLVVDKLTKTYKVIAVRGQFRDNMGYVATTHVYESISNRWNESGSVKLQLMESMHGRTIVCGKVMYAMTDLRHNTIMAYNIEDGIWSEISIHQLRKPSYSIWTTQIKMELKWNRIITVQVQRVLVGTKGRLFTVLSGYTISDIAIWELKIDSTAEWKELVATIPHRLIVDVFSDINFDVNDREVDWRWWATGFEDYIVLRWYDRNFKTSRTIVYDLLQGSWQRSPHTIWPAGMANYALVQNVGSLSLDMQP</sequence>
<keyword evidence="2" id="KW-1185">Reference proteome</keyword>
<evidence type="ECO:0000313" key="1">
    <source>
        <dbReference type="EMBL" id="KAJ7540133.1"/>
    </source>
</evidence>
<organism evidence="1 2">
    <name type="scientific">Diphasiastrum complanatum</name>
    <name type="common">Issler's clubmoss</name>
    <name type="synonym">Lycopodium complanatum</name>
    <dbReference type="NCBI Taxonomy" id="34168"/>
    <lineage>
        <taxon>Eukaryota</taxon>
        <taxon>Viridiplantae</taxon>
        <taxon>Streptophyta</taxon>
        <taxon>Embryophyta</taxon>
        <taxon>Tracheophyta</taxon>
        <taxon>Lycopodiopsida</taxon>
        <taxon>Lycopodiales</taxon>
        <taxon>Lycopodiaceae</taxon>
        <taxon>Lycopodioideae</taxon>
        <taxon>Diphasiastrum</taxon>
    </lineage>
</organism>
<gene>
    <name evidence="1" type="ORF">O6H91_10G002100</name>
</gene>
<dbReference type="Proteomes" id="UP001162992">
    <property type="component" value="Chromosome 10"/>
</dbReference>
<reference evidence="2" key="1">
    <citation type="journal article" date="2024" name="Proc. Natl. Acad. Sci. U.S.A.">
        <title>Extraordinary preservation of gene collinearity over three hundred million years revealed in homosporous lycophytes.</title>
        <authorList>
            <person name="Li C."/>
            <person name="Wickell D."/>
            <person name="Kuo L.Y."/>
            <person name="Chen X."/>
            <person name="Nie B."/>
            <person name="Liao X."/>
            <person name="Peng D."/>
            <person name="Ji J."/>
            <person name="Jenkins J."/>
            <person name="Williams M."/>
            <person name="Shu S."/>
            <person name="Plott C."/>
            <person name="Barry K."/>
            <person name="Rajasekar S."/>
            <person name="Grimwood J."/>
            <person name="Han X."/>
            <person name="Sun S."/>
            <person name="Hou Z."/>
            <person name="He W."/>
            <person name="Dai G."/>
            <person name="Sun C."/>
            <person name="Schmutz J."/>
            <person name="Leebens-Mack J.H."/>
            <person name="Li F.W."/>
            <person name="Wang L."/>
        </authorList>
    </citation>
    <scope>NUCLEOTIDE SEQUENCE [LARGE SCALE GENOMIC DNA]</scope>
    <source>
        <strain evidence="2">cv. PW_Plant_1</strain>
    </source>
</reference>